<organism evidence="2 3">
    <name type="scientific">Aequitasia blattaphilus</name>
    <dbReference type="NCBI Taxonomy" id="2949332"/>
    <lineage>
        <taxon>Bacteria</taxon>
        <taxon>Bacillati</taxon>
        <taxon>Bacillota</taxon>
        <taxon>Clostridia</taxon>
        <taxon>Lachnospirales</taxon>
        <taxon>Lachnospiraceae</taxon>
        <taxon>Aequitasia</taxon>
    </lineage>
</organism>
<gene>
    <name evidence="2" type="ORF">NK125_06565</name>
</gene>
<keyword evidence="3" id="KW-1185">Reference proteome</keyword>
<dbReference type="InterPro" id="IPR003959">
    <property type="entry name" value="ATPase_AAA_core"/>
</dbReference>
<comment type="caution">
    <text evidence="2">The sequence shown here is derived from an EMBL/GenBank/DDBJ whole genome shotgun (WGS) entry which is preliminary data.</text>
</comment>
<dbReference type="PANTHER" id="PTHR32182:SF22">
    <property type="entry name" value="ATP-DEPENDENT ENDONUCLEASE, OLD FAMILY-RELATED"/>
    <property type="match status" value="1"/>
</dbReference>
<dbReference type="InterPro" id="IPR027417">
    <property type="entry name" value="P-loop_NTPase"/>
</dbReference>
<evidence type="ECO:0000259" key="1">
    <source>
        <dbReference type="Pfam" id="PF13304"/>
    </source>
</evidence>
<dbReference type="PANTHER" id="PTHR32182">
    <property type="entry name" value="DNA REPLICATION AND REPAIR PROTEIN RECF"/>
    <property type="match status" value="1"/>
</dbReference>
<protein>
    <submittedName>
        <fullName evidence="2">ATP-binding protein</fullName>
    </submittedName>
</protein>
<reference evidence="2 3" key="1">
    <citation type="journal article" date="2022" name="Genome Biol. Evol.">
        <title>Host diet, physiology and behaviors set the stage for Lachnospiraceae cladogenesis.</title>
        <authorList>
            <person name="Vera-Ponce De Leon A."/>
            <person name="Schneider M."/>
            <person name="Jahnes B.C."/>
            <person name="Sadowski V."/>
            <person name="Camuy-Velez L.A."/>
            <person name="Duan J."/>
            <person name="Sabree Z.L."/>
        </authorList>
    </citation>
    <scope>NUCLEOTIDE SEQUENCE [LARGE SCALE GENOMIC DNA]</scope>
    <source>
        <strain evidence="2 3">PAL113</strain>
    </source>
</reference>
<feature type="domain" description="ATPase AAA-type core" evidence="1">
    <location>
        <begin position="50"/>
        <end position="320"/>
    </location>
</feature>
<dbReference type="Proteomes" id="UP001523566">
    <property type="component" value="Unassembled WGS sequence"/>
</dbReference>
<dbReference type="Pfam" id="PF13304">
    <property type="entry name" value="AAA_21"/>
    <property type="match status" value="1"/>
</dbReference>
<dbReference type="Gene3D" id="3.40.50.300">
    <property type="entry name" value="P-loop containing nucleotide triphosphate hydrolases"/>
    <property type="match status" value="1"/>
</dbReference>
<keyword evidence="2" id="KW-0067">ATP-binding</keyword>
<evidence type="ECO:0000313" key="3">
    <source>
        <dbReference type="Proteomes" id="UP001523566"/>
    </source>
</evidence>
<evidence type="ECO:0000313" key="2">
    <source>
        <dbReference type="EMBL" id="MCP1102080.1"/>
    </source>
</evidence>
<dbReference type="EMBL" id="JAMZFW010000007">
    <property type="protein sequence ID" value="MCP1102080.1"/>
    <property type="molecule type" value="Genomic_DNA"/>
</dbReference>
<keyword evidence="2" id="KW-0547">Nucleotide-binding</keyword>
<proteinExistence type="predicted"/>
<accession>A0ABT1E8B8</accession>
<dbReference type="GO" id="GO:0005524">
    <property type="term" value="F:ATP binding"/>
    <property type="evidence" value="ECO:0007669"/>
    <property type="project" value="UniProtKB-KW"/>
</dbReference>
<dbReference type="SUPFAM" id="SSF52540">
    <property type="entry name" value="P-loop containing nucleoside triphosphate hydrolases"/>
    <property type="match status" value="1"/>
</dbReference>
<name>A0ABT1E8B8_9FIRM</name>
<dbReference type="RefSeq" id="WP_262065865.1">
    <property type="nucleotide sequence ID" value="NZ_JAMXOD010000007.1"/>
</dbReference>
<sequence length="386" mass="45041">MKILKIKASGLPLFGKDLEIDFFAKRRVETEQKDDMYNLFSNIYINNALAFIGVNAAGKTTVLKVITFVLEMIRNEPINRISSKHILEGIEEDGAEIETFFYCNEQIYKLKTIIKSEQREEKTYYKIEEETIWSKNISKVRTKEKILDFENMDTIMKRNNNEEFLLDDVSTIVAFNKKYSTKVYTRDMLQMTNLNLISRTGDFPEELITYLDPSVEYIRFEIRDKKNFDIKLKFHKKEEIVLDSPLKLNDYLSSGTIKGISVFMNVADILREGGYLIIDELENHFNTEIVFTLIRFFNNRKVNKNGATLLFSTHYAELLDEFNRNDGIYIVRNRGGVTVENLSDVLKRNDIKKSDAYQSDFLQGTAPSYEAYMGLRKYFINHLGGE</sequence>